<dbReference type="Pfam" id="PF07686">
    <property type="entry name" value="V-set"/>
    <property type="match status" value="1"/>
</dbReference>
<evidence type="ECO:0000256" key="5">
    <source>
        <dbReference type="ARBA" id="ARBA00022475"/>
    </source>
</evidence>
<keyword evidence="4" id="KW-0894">Sodium channel</keyword>
<dbReference type="FunFam" id="2.60.40.10:FF:000375">
    <property type="entry name" value="Sodium channel beta 1 subunit"/>
    <property type="match status" value="1"/>
</dbReference>
<keyword evidence="11" id="KW-0406">Ion transport</keyword>
<keyword evidence="17" id="KW-0393">Immunoglobulin domain</keyword>
<keyword evidence="5" id="KW-1003">Cell membrane</keyword>
<dbReference type="Gene3D" id="2.60.40.10">
    <property type="entry name" value="Immunoglobulins"/>
    <property type="match status" value="1"/>
</dbReference>
<evidence type="ECO:0000256" key="7">
    <source>
        <dbReference type="ARBA" id="ARBA00022729"/>
    </source>
</evidence>
<evidence type="ECO:0000256" key="4">
    <source>
        <dbReference type="ARBA" id="ARBA00022461"/>
    </source>
</evidence>
<keyword evidence="7" id="KW-0732">Signal</keyword>
<evidence type="ECO:0000256" key="13">
    <source>
        <dbReference type="ARBA" id="ARBA00023157"/>
    </source>
</evidence>
<evidence type="ECO:0000256" key="1">
    <source>
        <dbReference type="ARBA" id="ARBA00004251"/>
    </source>
</evidence>
<keyword evidence="16" id="KW-0407">Ion channel</keyword>
<evidence type="ECO:0000259" key="20">
    <source>
        <dbReference type="PROSITE" id="PS50835"/>
    </source>
</evidence>
<dbReference type="GO" id="GO:0086002">
    <property type="term" value="P:cardiac muscle cell action potential involved in contraction"/>
    <property type="evidence" value="ECO:0007669"/>
    <property type="project" value="TreeGrafter"/>
</dbReference>
<proteinExistence type="inferred from homology"/>
<dbReference type="GO" id="GO:0044325">
    <property type="term" value="F:transmembrane transporter binding"/>
    <property type="evidence" value="ECO:0007669"/>
    <property type="project" value="TreeGrafter"/>
</dbReference>
<keyword evidence="8" id="KW-0851">Voltage-gated channel</keyword>
<keyword evidence="10" id="KW-0915">Sodium</keyword>
<protein>
    <recommendedName>
        <fullName evidence="18">Sodium channel regulatory subunit beta-3</fullName>
    </recommendedName>
</protein>
<dbReference type="GO" id="GO:0001518">
    <property type="term" value="C:voltage-gated sodium channel complex"/>
    <property type="evidence" value="ECO:0007669"/>
    <property type="project" value="InterPro"/>
</dbReference>
<evidence type="ECO:0000256" key="15">
    <source>
        <dbReference type="ARBA" id="ARBA00023201"/>
    </source>
</evidence>
<evidence type="ECO:0000313" key="21">
    <source>
        <dbReference type="Ensembl" id="ENSOSIP00000005005.1"/>
    </source>
</evidence>
<evidence type="ECO:0000256" key="8">
    <source>
        <dbReference type="ARBA" id="ARBA00022882"/>
    </source>
</evidence>
<dbReference type="AlphaFoldDB" id="A0A8C7WYS3"/>
<accession>A0A8C7WYS3</accession>
<evidence type="ECO:0000256" key="17">
    <source>
        <dbReference type="ARBA" id="ARBA00023319"/>
    </source>
</evidence>
<keyword evidence="12" id="KW-0472">Membrane</keyword>
<evidence type="ECO:0000256" key="10">
    <source>
        <dbReference type="ARBA" id="ARBA00023053"/>
    </source>
</evidence>
<name>A0A8C7WYS3_9TELE</name>
<feature type="domain" description="Ig-like" evidence="20">
    <location>
        <begin position="111"/>
        <end position="232"/>
    </location>
</feature>
<dbReference type="GO" id="GO:0086091">
    <property type="term" value="P:regulation of heart rate by cardiac conduction"/>
    <property type="evidence" value="ECO:0007669"/>
    <property type="project" value="TreeGrafter"/>
</dbReference>
<comment type="subunit">
    <text evidence="19">A voltage-gated sodium (Nav) channel consists of an ion-conducting pore-forming alpha subunit functional on its own that is regulated by one or more beta subunits. Forms homodimers and homotrimers. SCN3B is non-covalently associated with alpha subunits and induces the formation of alpha subunit oligomers, including trimers. Interacts with SCN5A/Nav1.5; regulatory subunit of SCN5A/Nav1.5. Interacts with SCN7A/Nav2.1; probable regulatory subunit of SCN7A/Nav2.1. Interacts with SCN10A; regulatory subunit of SCN10A/Nav1.8. Interacts with NFASC; probably involved in targeting the sodium channels to the nodes of Ranvier.</text>
</comment>
<keyword evidence="15" id="KW-0739">Sodium transport</keyword>
<keyword evidence="13" id="KW-1015">Disulfide bond</keyword>
<dbReference type="Proteomes" id="UP000694383">
    <property type="component" value="Unplaced"/>
</dbReference>
<evidence type="ECO:0000256" key="3">
    <source>
        <dbReference type="ARBA" id="ARBA00022448"/>
    </source>
</evidence>
<dbReference type="SUPFAM" id="SSF48726">
    <property type="entry name" value="Immunoglobulin"/>
    <property type="match status" value="1"/>
</dbReference>
<dbReference type="InterPro" id="IPR007110">
    <property type="entry name" value="Ig-like_dom"/>
</dbReference>
<keyword evidence="6" id="KW-0812">Transmembrane</keyword>
<comment type="subcellular location">
    <subcellularLocation>
        <location evidence="1">Cell membrane</location>
        <topology evidence="1">Single-pass type I membrane protein</topology>
    </subcellularLocation>
</comment>
<evidence type="ECO:0000256" key="11">
    <source>
        <dbReference type="ARBA" id="ARBA00023065"/>
    </source>
</evidence>
<reference evidence="21" key="1">
    <citation type="submission" date="2025-08" db="UniProtKB">
        <authorList>
            <consortium name="Ensembl"/>
        </authorList>
    </citation>
    <scope>IDENTIFICATION</scope>
</reference>
<organism evidence="21 22">
    <name type="scientific">Oryzias sinensis</name>
    <name type="common">Chinese medaka</name>
    <dbReference type="NCBI Taxonomy" id="183150"/>
    <lineage>
        <taxon>Eukaryota</taxon>
        <taxon>Metazoa</taxon>
        <taxon>Chordata</taxon>
        <taxon>Craniata</taxon>
        <taxon>Vertebrata</taxon>
        <taxon>Euteleostomi</taxon>
        <taxon>Actinopterygii</taxon>
        <taxon>Neopterygii</taxon>
        <taxon>Teleostei</taxon>
        <taxon>Neoteleostei</taxon>
        <taxon>Acanthomorphata</taxon>
        <taxon>Ovalentaria</taxon>
        <taxon>Atherinomorphae</taxon>
        <taxon>Beloniformes</taxon>
        <taxon>Adrianichthyidae</taxon>
        <taxon>Oryziinae</taxon>
        <taxon>Oryzias</taxon>
    </lineage>
</organism>
<dbReference type="InterPro" id="IPR036179">
    <property type="entry name" value="Ig-like_dom_sf"/>
</dbReference>
<dbReference type="PROSITE" id="PS50835">
    <property type="entry name" value="IG_LIKE"/>
    <property type="match status" value="1"/>
</dbReference>
<evidence type="ECO:0000313" key="22">
    <source>
        <dbReference type="Proteomes" id="UP000694383"/>
    </source>
</evidence>
<evidence type="ECO:0000256" key="9">
    <source>
        <dbReference type="ARBA" id="ARBA00022989"/>
    </source>
</evidence>
<dbReference type="InterPro" id="IPR013106">
    <property type="entry name" value="Ig_V-set"/>
</dbReference>
<keyword evidence="22" id="KW-1185">Reference proteome</keyword>
<sequence length="313" mass="34772">MKKIRIIKKMLKPRTVLTNSCLFLYCSLRDFGFFESLPVWNAREVLSSSRIQSMGGMENRSAPQGNADGPFICALVVKSRINSSGCRFSLEPSVSVLSCSPLPPAPPHHLPIFTAVSECYGGCAEVDSETEAVAGVGFLLGCISCKTREEVPARATVDWHFKPAGEEKFRHIFHYDHPNATVFHPDFRDRLEWHGTLNPDVQTGAVYLQNVTFNDTGTYRCTFRRTLLLSLSHQLVIVEKEVELTVVAEGEAACCSYAQVLILPPSTEVCSHKCFCLKNLRHTENCSTARQTELFILNKKAAPALRSGQKSDT</sequence>
<dbReference type="GO" id="GO:0019871">
    <property type="term" value="F:sodium channel inhibitor activity"/>
    <property type="evidence" value="ECO:0007669"/>
    <property type="project" value="TreeGrafter"/>
</dbReference>
<dbReference type="Ensembl" id="ENSOSIT00000005347.1">
    <property type="protein sequence ID" value="ENSOSIP00000005005.1"/>
    <property type="gene ID" value="ENSOSIG00000003407.1"/>
</dbReference>
<comment type="similarity">
    <text evidence="2">Belongs to the sodium channel auxiliary subunit SCN3B (TC 8.A.17) family.</text>
</comment>
<dbReference type="InterPro" id="IPR013783">
    <property type="entry name" value="Ig-like_fold"/>
</dbReference>
<evidence type="ECO:0000256" key="6">
    <source>
        <dbReference type="ARBA" id="ARBA00022692"/>
    </source>
</evidence>
<keyword evidence="14" id="KW-0325">Glycoprotein</keyword>
<reference evidence="21" key="2">
    <citation type="submission" date="2025-09" db="UniProtKB">
        <authorList>
            <consortium name="Ensembl"/>
        </authorList>
    </citation>
    <scope>IDENTIFICATION</scope>
</reference>
<dbReference type="GeneTree" id="ENSGT00390000018560"/>
<evidence type="ECO:0000256" key="18">
    <source>
        <dbReference type="ARBA" id="ARBA00044530"/>
    </source>
</evidence>
<evidence type="ECO:0000256" key="16">
    <source>
        <dbReference type="ARBA" id="ARBA00023303"/>
    </source>
</evidence>
<evidence type="ECO:0000256" key="14">
    <source>
        <dbReference type="ARBA" id="ARBA00023180"/>
    </source>
</evidence>
<dbReference type="InterPro" id="IPR027098">
    <property type="entry name" value="Na_channel_b1/b3"/>
</dbReference>
<dbReference type="GO" id="GO:0005272">
    <property type="term" value="F:sodium channel activity"/>
    <property type="evidence" value="ECO:0007669"/>
    <property type="project" value="UniProtKB-KW"/>
</dbReference>
<evidence type="ECO:0000256" key="12">
    <source>
        <dbReference type="ARBA" id="ARBA00023136"/>
    </source>
</evidence>
<dbReference type="PANTHER" id="PTHR10546">
    <property type="entry name" value="SODIUM CHANNEL SUBUNIT BETA-1 AND 3"/>
    <property type="match status" value="1"/>
</dbReference>
<keyword evidence="9" id="KW-1133">Transmembrane helix</keyword>
<evidence type="ECO:0000256" key="2">
    <source>
        <dbReference type="ARBA" id="ARBA00010404"/>
    </source>
</evidence>
<dbReference type="PANTHER" id="PTHR10546:SF4">
    <property type="entry name" value="SODIUM CHANNEL SUBUNIT BETA-3"/>
    <property type="match status" value="1"/>
</dbReference>
<keyword evidence="3" id="KW-0813">Transport</keyword>
<evidence type="ECO:0000256" key="19">
    <source>
        <dbReference type="ARBA" id="ARBA00049669"/>
    </source>
</evidence>